<dbReference type="InterPro" id="IPR009057">
    <property type="entry name" value="Homeodomain-like_sf"/>
</dbReference>
<evidence type="ECO:0000313" key="3">
    <source>
        <dbReference type="Proteomes" id="UP001148838"/>
    </source>
</evidence>
<comment type="caution">
    <text evidence="2">The sequence shown here is derived from an EMBL/GenBank/DDBJ whole genome shotgun (WGS) entry which is preliminary data.</text>
</comment>
<comment type="subcellular location">
    <subcellularLocation>
        <location evidence="1">Nucleus</location>
    </subcellularLocation>
</comment>
<organism evidence="2 3">
    <name type="scientific">Periplaneta americana</name>
    <name type="common">American cockroach</name>
    <name type="synonym">Blatta americana</name>
    <dbReference type="NCBI Taxonomy" id="6978"/>
    <lineage>
        <taxon>Eukaryota</taxon>
        <taxon>Metazoa</taxon>
        <taxon>Ecdysozoa</taxon>
        <taxon>Arthropoda</taxon>
        <taxon>Hexapoda</taxon>
        <taxon>Insecta</taxon>
        <taxon>Pterygota</taxon>
        <taxon>Neoptera</taxon>
        <taxon>Polyneoptera</taxon>
        <taxon>Dictyoptera</taxon>
        <taxon>Blattodea</taxon>
        <taxon>Blattoidea</taxon>
        <taxon>Blattidae</taxon>
        <taxon>Blattinae</taxon>
        <taxon>Periplaneta</taxon>
    </lineage>
</organism>
<name>A0ABQ8THM5_PERAM</name>
<reference evidence="2 3" key="1">
    <citation type="journal article" date="2022" name="Allergy">
        <title>Genome assembly and annotation of Periplaneta americana reveal a comprehensive cockroach allergen profile.</title>
        <authorList>
            <person name="Wang L."/>
            <person name="Xiong Q."/>
            <person name="Saelim N."/>
            <person name="Wang L."/>
            <person name="Nong W."/>
            <person name="Wan A.T."/>
            <person name="Shi M."/>
            <person name="Liu X."/>
            <person name="Cao Q."/>
            <person name="Hui J.H.L."/>
            <person name="Sookrung N."/>
            <person name="Leung T.F."/>
            <person name="Tungtrongchitr A."/>
            <person name="Tsui S.K.W."/>
        </authorList>
    </citation>
    <scope>NUCLEOTIDE SEQUENCE [LARGE SCALE GENOMIC DNA]</scope>
    <source>
        <strain evidence="2">PWHHKU_190912</strain>
    </source>
</reference>
<dbReference type="SUPFAM" id="SSF46689">
    <property type="entry name" value="Homeodomain-like"/>
    <property type="match status" value="1"/>
</dbReference>
<sequence length="94" mass="10513">MTYKICFLSEQCHCQASIARQTGVSRCAVQEILREKLQLGTVDDRKRTGRPKKLTARDEQYLKVTALRSRTASSAQLATELSENSNTKVHASTV</sequence>
<dbReference type="EMBL" id="JAJSOF020000011">
    <property type="protein sequence ID" value="KAJ4445247.1"/>
    <property type="molecule type" value="Genomic_DNA"/>
</dbReference>
<evidence type="ECO:0000256" key="1">
    <source>
        <dbReference type="ARBA" id="ARBA00004123"/>
    </source>
</evidence>
<dbReference type="Proteomes" id="UP001148838">
    <property type="component" value="Unassembled WGS sequence"/>
</dbReference>
<gene>
    <name evidence="2" type="ORF">ANN_07048</name>
</gene>
<keyword evidence="3" id="KW-1185">Reference proteome</keyword>
<proteinExistence type="predicted"/>
<evidence type="ECO:0000313" key="2">
    <source>
        <dbReference type="EMBL" id="KAJ4445247.1"/>
    </source>
</evidence>
<protein>
    <submittedName>
        <fullName evidence="2">Uncharacterized protein</fullName>
    </submittedName>
</protein>
<accession>A0ABQ8THM5</accession>